<dbReference type="AlphaFoldDB" id="A0A4Q9N226"/>
<dbReference type="GO" id="GO:0004252">
    <property type="term" value="F:serine-type endopeptidase activity"/>
    <property type="evidence" value="ECO:0007669"/>
    <property type="project" value="InterPro"/>
</dbReference>
<evidence type="ECO:0000256" key="7">
    <source>
        <dbReference type="PIRSR" id="PIRSR600223-1"/>
    </source>
</evidence>
<comment type="similarity">
    <text evidence="6">Belongs to the peptidase S26 family. IMP1 subfamily.</text>
</comment>
<name>A0A4Q9N226_9APHY</name>
<dbReference type="InterPro" id="IPR052064">
    <property type="entry name" value="Mito_IMP1_subunit"/>
</dbReference>
<dbReference type="GO" id="GO:0006465">
    <property type="term" value="P:signal peptide processing"/>
    <property type="evidence" value="ECO:0007669"/>
    <property type="project" value="InterPro"/>
</dbReference>
<gene>
    <name evidence="9" type="ORF">BD311DRAFT_746384</name>
</gene>
<feature type="active site" evidence="7">
    <location>
        <position position="59"/>
    </location>
</feature>
<feature type="domain" description="Peptidase S26" evidence="8">
    <location>
        <begin position="49"/>
        <end position="115"/>
    </location>
</feature>
<evidence type="ECO:0000256" key="3">
    <source>
        <dbReference type="ARBA" id="ARBA00022801"/>
    </source>
</evidence>
<sequence>MAARSWIAEAWRSLRRVVKSRQFWCSDLPYRSLQVANIGCILHLFGDHIATISHVAGPSMLPTMAIEGELALDWKWIDVNRLSRGDLVTFISPLDPGRTVCKRITGLPGDVVCVDPTGLAAPSTEHVVVPKNHIWVTGDNLAYSRDSRVYGPVPLGLVKGRLIAKVWPLSKSGVFPNTFDFIS</sequence>
<dbReference type="PROSITE" id="PS00760">
    <property type="entry name" value="SPASE_I_2"/>
    <property type="match status" value="1"/>
</dbReference>
<evidence type="ECO:0000256" key="1">
    <source>
        <dbReference type="ARBA" id="ARBA00004273"/>
    </source>
</evidence>
<reference evidence="9" key="1">
    <citation type="submission" date="2019-01" db="EMBL/GenBank/DDBJ databases">
        <title>Draft genome sequences of three monokaryotic isolates of the white-rot basidiomycete fungus Dichomitus squalens.</title>
        <authorList>
            <consortium name="DOE Joint Genome Institute"/>
            <person name="Lopez S.C."/>
            <person name="Andreopoulos B."/>
            <person name="Pangilinan J."/>
            <person name="Lipzen A."/>
            <person name="Riley R."/>
            <person name="Ahrendt S."/>
            <person name="Ng V."/>
            <person name="Barry K."/>
            <person name="Daum C."/>
            <person name="Grigoriev I.V."/>
            <person name="Hilden K.S."/>
            <person name="Makela M.R."/>
            <person name="de Vries R.P."/>
        </authorList>
    </citation>
    <scope>NUCLEOTIDE SEQUENCE [LARGE SCALE GENOMIC DNA]</scope>
    <source>
        <strain evidence="9">OM18370.1</strain>
    </source>
</reference>
<protein>
    <submittedName>
        <fullName evidence="9">Peptidase S24/S26A/S26B/S26C</fullName>
    </submittedName>
</protein>
<dbReference type="Pfam" id="PF10502">
    <property type="entry name" value="Peptidase_S26"/>
    <property type="match status" value="2"/>
</dbReference>
<dbReference type="PRINTS" id="PR00727">
    <property type="entry name" value="LEADERPTASE"/>
</dbReference>
<dbReference type="CDD" id="cd06530">
    <property type="entry name" value="S26_SPase_I"/>
    <property type="match status" value="1"/>
</dbReference>
<evidence type="ECO:0000259" key="8">
    <source>
        <dbReference type="Pfam" id="PF10502"/>
    </source>
</evidence>
<feature type="active site" evidence="7">
    <location>
        <position position="102"/>
    </location>
</feature>
<proteinExistence type="inferred from homology"/>
<evidence type="ECO:0000313" key="9">
    <source>
        <dbReference type="EMBL" id="TBU34564.1"/>
    </source>
</evidence>
<dbReference type="OrthoDB" id="308440at2759"/>
<evidence type="ECO:0000256" key="5">
    <source>
        <dbReference type="ARBA" id="ARBA00023136"/>
    </source>
</evidence>
<dbReference type="GO" id="GO:0042720">
    <property type="term" value="C:mitochondrial inner membrane peptidase complex"/>
    <property type="evidence" value="ECO:0007669"/>
    <property type="project" value="TreeGrafter"/>
</dbReference>
<accession>A0A4Q9N226</accession>
<evidence type="ECO:0000256" key="6">
    <source>
        <dbReference type="ARBA" id="ARBA00038445"/>
    </source>
</evidence>
<dbReference type="Proteomes" id="UP000292957">
    <property type="component" value="Unassembled WGS sequence"/>
</dbReference>
<dbReference type="InterPro" id="IPR019533">
    <property type="entry name" value="Peptidase_S26"/>
</dbReference>
<keyword evidence="3" id="KW-0378">Hydrolase</keyword>
<dbReference type="InterPro" id="IPR019757">
    <property type="entry name" value="Pept_S26A_signal_pept_1_Lys-AS"/>
</dbReference>
<dbReference type="InterPro" id="IPR000223">
    <property type="entry name" value="Pept_S26A_signal_pept_1"/>
</dbReference>
<dbReference type="GO" id="GO:0006627">
    <property type="term" value="P:protein processing involved in protein targeting to mitochondrion"/>
    <property type="evidence" value="ECO:0007669"/>
    <property type="project" value="TreeGrafter"/>
</dbReference>
<keyword evidence="4" id="KW-0496">Mitochondrion</keyword>
<dbReference type="InterPro" id="IPR036286">
    <property type="entry name" value="LexA/Signal_pep-like_sf"/>
</dbReference>
<feature type="domain" description="Peptidase S26" evidence="8">
    <location>
        <begin position="123"/>
        <end position="167"/>
    </location>
</feature>
<dbReference type="SUPFAM" id="SSF51306">
    <property type="entry name" value="LexA/Signal peptidase"/>
    <property type="match status" value="1"/>
</dbReference>
<dbReference type="PANTHER" id="PTHR12383:SF16">
    <property type="entry name" value="MITOCHONDRIAL INNER MEMBRANE PROTEASE SUBUNIT 1"/>
    <property type="match status" value="1"/>
</dbReference>
<evidence type="ECO:0000256" key="2">
    <source>
        <dbReference type="ARBA" id="ARBA00022792"/>
    </source>
</evidence>
<evidence type="ECO:0000256" key="4">
    <source>
        <dbReference type="ARBA" id="ARBA00023128"/>
    </source>
</evidence>
<keyword evidence="2" id="KW-0999">Mitochondrion inner membrane</keyword>
<organism evidence="9">
    <name type="scientific">Dichomitus squalens</name>
    <dbReference type="NCBI Taxonomy" id="114155"/>
    <lineage>
        <taxon>Eukaryota</taxon>
        <taxon>Fungi</taxon>
        <taxon>Dikarya</taxon>
        <taxon>Basidiomycota</taxon>
        <taxon>Agaricomycotina</taxon>
        <taxon>Agaricomycetes</taxon>
        <taxon>Polyporales</taxon>
        <taxon>Polyporaceae</taxon>
        <taxon>Dichomitus</taxon>
    </lineage>
</organism>
<dbReference type="Gene3D" id="2.10.109.10">
    <property type="entry name" value="Umud Fragment, subunit A"/>
    <property type="match status" value="1"/>
</dbReference>
<dbReference type="EMBL" id="ML143388">
    <property type="protein sequence ID" value="TBU34564.1"/>
    <property type="molecule type" value="Genomic_DNA"/>
</dbReference>
<comment type="subcellular location">
    <subcellularLocation>
        <location evidence="1">Mitochondrion inner membrane</location>
    </subcellularLocation>
</comment>
<dbReference type="PANTHER" id="PTHR12383">
    <property type="entry name" value="PROTEASE FAMILY S26 MITOCHONDRIAL INNER MEMBRANE PROTEASE-RELATED"/>
    <property type="match status" value="1"/>
</dbReference>
<keyword evidence="5" id="KW-0472">Membrane</keyword>